<name>A0AAW2U555_9LAMI</name>
<dbReference type="InterPro" id="IPR039537">
    <property type="entry name" value="Retrotran_Ty1/copia-like"/>
</dbReference>
<accession>A0AAW2U555</accession>
<dbReference type="EMBL" id="JACGWN010000013">
    <property type="protein sequence ID" value="KAL0412062.1"/>
    <property type="molecule type" value="Genomic_DNA"/>
</dbReference>
<dbReference type="GO" id="GO:0015074">
    <property type="term" value="P:DNA integration"/>
    <property type="evidence" value="ECO:0007669"/>
    <property type="project" value="InterPro"/>
</dbReference>
<evidence type="ECO:0000256" key="2">
    <source>
        <dbReference type="ARBA" id="ARBA00022801"/>
    </source>
</evidence>
<comment type="caution">
    <text evidence="5">The sequence shown here is derived from an EMBL/GenBank/DDBJ whole genome shotgun (WGS) entry which is preliminary data.</text>
</comment>
<dbReference type="InterPro" id="IPR036397">
    <property type="entry name" value="RNaseH_sf"/>
</dbReference>
<reference evidence="5" key="2">
    <citation type="journal article" date="2024" name="Plant">
        <title>Genomic evolution and insights into agronomic trait innovations of Sesamum species.</title>
        <authorList>
            <person name="Miao H."/>
            <person name="Wang L."/>
            <person name="Qu L."/>
            <person name="Liu H."/>
            <person name="Sun Y."/>
            <person name="Le M."/>
            <person name="Wang Q."/>
            <person name="Wei S."/>
            <person name="Zheng Y."/>
            <person name="Lin W."/>
            <person name="Duan Y."/>
            <person name="Cao H."/>
            <person name="Xiong S."/>
            <person name="Wang X."/>
            <person name="Wei L."/>
            <person name="Li C."/>
            <person name="Ma Q."/>
            <person name="Ju M."/>
            <person name="Zhao R."/>
            <person name="Li G."/>
            <person name="Mu C."/>
            <person name="Tian Q."/>
            <person name="Mei H."/>
            <person name="Zhang T."/>
            <person name="Gao T."/>
            <person name="Zhang H."/>
        </authorList>
    </citation>
    <scope>NUCLEOTIDE SEQUENCE</scope>
    <source>
        <strain evidence="5">KEN1</strain>
    </source>
</reference>
<dbReference type="InterPro" id="IPR013103">
    <property type="entry name" value="RVT_2"/>
</dbReference>
<keyword evidence="2" id="KW-0378">Hydrolase</keyword>
<dbReference type="GO" id="GO:0016787">
    <property type="term" value="F:hydrolase activity"/>
    <property type="evidence" value="ECO:0007669"/>
    <property type="project" value="UniProtKB-KW"/>
</dbReference>
<feature type="region of interest" description="Disordered" evidence="3">
    <location>
        <begin position="81"/>
        <end position="118"/>
    </location>
</feature>
<evidence type="ECO:0000313" key="5">
    <source>
        <dbReference type="EMBL" id="KAL0412062.1"/>
    </source>
</evidence>
<dbReference type="SUPFAM" id="SSF53098">
    <property type="entry name" value="Ribonuclease H-like"/>
    <property type="match status" value="1"/>
</dbReference>
<dbReference type="InterPro" id="IPR043502">
    <property type="entry name" value="DNA/RNA_pol_sf"/>
</dbReference>
<protein>
    <recommendedName>
        <fullName evidence="4">Integrase catalytic domain-containing protein</fullName>
    </recommendedName>
</protein>
<dbReference type="Gene3D" id="3.30.420.10">
    <property type="entry name" value="Ribonuclease H-like superfamily/Ribonuclease H"/>
    <property type="match status" value="1"/>
</dbReference>
<dbReference type="Pfam" id="PF07727">
    <property type="entry name" value="RVT_2"/>
    <property type="match status" value="1"/>
</dbReference>
<reference evidence="5" key="1">
    <citation type="submission" date="2020-06" db="EMBL/GenBank/DDBJ databases">
        <authorList>
            <person name="Li T."/>
            <person name="Hu X."/>
            <person name="Zhang T."/>
            <person name="Song X."/>
            <person name="Zhang H."/>
            <person name="Dai N."/>
            <person name="Sheng W."/>
            <person name="Hou X."/>
            <person name="Wei L."/>
        </authorList>
    </citation>
    <scope>NUCLEOTIDE SEQUENCE</scope>
    <source>
        <strain evidence="5">KEN1</strain>
        <tissue evidence="5">Leaf</tissue>
    </source>
</reference>
<dbReference type="GO" id="GO:0003676">
    <property type="term" value="F:nucleic acid binding"/>
    <property type="evidence" value="ECO:0007669"/>
    <property type="project" value="InterPro"/>
</dbReference>
<feature type="domain" description="Integrase catalytic" evidence="4">
    <location>
        <begin position="249"/>
        <end position="376"/>
    </location>
</feature>
<feature type="compositionally biased region" description="Basic residues" evidence="3">
    <location>
        <begin position="81"/>
        <end position="95"/>
    </location>
</feature>
<dbReference type="PROSITE" id="PS50994">
    <property type="entry name" value="INTEGRASE"/>
    <property type="match status" value="1"/>
</dbReference>
<dbReference type="InterPro" id="IPR012337">
    <property type="entry name" value="RNaseH-like_sf"/>
</dbReference>
<dbReference type="AlphaFoldDB" id="A0AAW2U555"/>
<evidence type="ECO:0000259" key="4">
    <source>
        <dbReference type="PROSITE" id="PS50994"/>
    </source>
</evidence>
<sequence>MGSRCFPLWKSSNKVGLNNDTYIDVILQSLPPSYDPFIVNYNMNGLEKSIHELINMLVQYETTTHKSEPAVLVGGASTSKAKGKGAKRWKRKKGKGTSVTATASTGGAPAAPKGKGQREGWGFSAVERQMMCACIAKEKGIERGSVHNSSPTQVLERSRKLSKDEMILRLGNWKAVAAEAVGSLSLVSNLIMIAQHKRKMDNHENAQIWHARLGHISKDRIRRLVDSKNLEIDDLDHLPTCESFLKGKMTKKPFVGQSAIANGLLDLVHTNVCGPLSIPARGGFSYFITFTDDHSRYGYVYLMRYKSETFGRFKEYRLEVENQTNCKIKALWSDRCGEYLSGEFIDYLKENGILSQWTPPGMPQLNGVAERRNRTVLDMTPYEIWHGKPAPYKYLRVWGSPAYVKRLVGDKLDSKSSLCSRCDEVLIEESSEEPQHDSTTSFEPTVHTDSVPVLRRSTRESRVPERYGFVGLTSQLDNDPKTYREAMSDINLDKWPEAMKSKIDSMGSNQVWTLIDPPKGARPVGCKWVYKYKLGADGEVTAFNARLVAKGYTQRPGVDFEETYSPVAMAKFMRILLAIAAWYGYEIWQMDVKTAFLNGFIEEEIFMDQPEGFTAVGDEQKVCRLQRSIYGLKQASRSWNTHFDEVIRGYNFIKNDYDPCIYKKISGSSVAYLVFYVDDILLIGNDIKMLGDIKAWLSTQFLHEGHG</sequence>
<evidence type="ECO:0000256" key="3">
    <source>
        <dbReference type="SAM" id="MobiDB-lite"/>
    </source>
</evidence>
<dbReference type="PANTHER" id="PTHR42648">
    <property type="entry name" value="TRANSPOSASE, PUTATIVE-RELATED"/>
    <property type="match status" value="1"/>
</dbReference>
<feature type="compositionally biased region" description="Low complexity" evidence="3">
    <location>
        <begin position="96"/>
        <end position="114"/>
    </location>
</feature>
<dbReference type="SUPFAM" id="SSF56672">
    <property type="entry name" value="DNA/RNA polymerases"/>
    <property type="match status" value="1"/>
</dbReference>
<dbReference type="Pfam" id="PF13976">
    <property type="entry name" value="gag_pre-integrs"/>
    <property type="match status" value="1"/>
</dbReference>
<proteinExistence type="predicted"/>
<dbReference type="InterPro" id="IPR001584">
    <property type="entry name" value="Integrase_cat-core"/>
</dbReference>
<dbReference type="InterPro" id="IPR025724">
    <property type="entry name" value="GAG-pre-integrase_dom"/>
</dbReference>
<keyword evidence="1" id="KW-0479">Metal-binding</keyword>
<dbReference type="GO" id="GO:0046872">
    <property type="term" value="F:metal ion binding"/>
    <property type="evidence" value="ECO:0007669"/>
    <property type="project" value="UniProtKB-KW"/>
</dbReference>
<organism evidence="5">
    <name type="scientific">Sesamum latifolium</name>
    <dbReference type="NCBI Taxonomy" id="2727402"/>
    <lineage>
        <taxon>Eukaryota</taxon>
        <taxon>Viridiplantae</taxon>
        <taxon>Streptophyta</taxon>
        <taxon>Embryophyta</taxon>
        <taxon>Tracheophyta</taxon>
        <taxon>Spermatophyta</taxon>
        <taxon>Magnoliopsida</taxon>
        <taxon>eudicotyledons</taxon>
        <taxon>Gunneridae</taxon>
        <taxon>Pentapetalae</taxon>
        <taxon>asterids</taxon>
        <taxon>lamiids</taxon>
        <taxon>Lamiales</taxon>
        <taxon>Pedaliaceae</taxon>
        <taxon>Sesamum</taxon>
    </lineage>
</organism>
<evidence type="ECO:0000256" key="1">
    <source>
        <dbReference type="ARBA" id="ARBA00022723"/>
    </source>
</evidence>
<dbReference type="PANTHER" id="PTHR42648:SF27">
    <property type="entry name" value="RNA-DIRECTED DNA POLYMERASE"/>
    <property type="match status" value="1"/>
</dbReference>
<gene>
    <name evidence="5" type="ORF">Slati_3795900</name>
</gene>